<dbReference type="Proteomes" id="UP001497623">
    <property type="component" value="Unassembled WGS sequence"/>
</dbReference>
<gene>
    <name evidence="1" type="ORF">MNOR_LOCUS8887</name>
</gene>
<keyword evidence="2" id="KW-1185">Reference proteome</keyword>
<protein>
    <recommendedName>
        <fullName evidence="3">Aryl hydrocarbon receptor</fullName>
    </recommendedName>
</protein>
<evidence type="ECO:0000313" key="1">
    <source>
        <dbReference type="EMBL" id="CAL4072649.1"/>
    </source>
</evidence>
<dbReference type="EMBL" id="CAXKWB010004194">
    <property type="protein sequence ID" value="CAL4072649.1"/>
    <property type="molecule type" value="Genomic_DNA"/>
</dbReference>
<feature type="non-terminal residue" evidence="1">
    <location>
        <position position="1"/>
    </location>
</feature>
<dbReference type="AlphaFoldDB" id="A0AAV2Q6Y3"/>
<evidence type="ECO:0000313" key="2">
    <source>
        <dbReference type="Proteomes" id="UP001497623"/>
    </source>
</evidence>
<sequence>LAMASLKGGSNLTVYTEENSDGAWLMPQVTWSEVQCYGDTQFKENSEDASKHINFSDNTNSENIINFEELLTESEIRIVCSTNNVDNYFEQINHQHLYTINTETVADYTSPPSAQPQEKFIVISDEMHDDQTRYLIKQNNVPPFNTDHILSYTQNGLEGQADITHDQHVQVHQSPDAEQLAMSTQFGQPSSVPWQYTNLSKVEEASTNGLYIYGEK</sequence>
<proteinExistence type="predicted"/>
<accession>A0AAV2Q6Y3</accession>
<feature type="non-terminal residue" evidence="1">
    <location>
        <position position="216"/>
    </location>
</feature>
<organism evidence="1 2">
    <name type="scientific">Meganyctiphanes norvegica</name>
    <name type="common">Northern krill</name>
    <name type="synonym">Thysanopoda norvegica</name>
    <dbReference type="NCBI Taxonomy" id="48144"/>
    <lineage>
        <taxon>Eukaryota</taxon>
        <taxon>Metazoa</taxon>
        <taxon>Ecdysozoa</taxon>
        <taxon>Arthropoda</taxon>
        <taxon>Crustacea</taxon>
        <taxon>Multicrustacea</taxon>
        <taxon>Malacostraca</taxon>
        <taxon>Eumalacostraca</taxon>
        <taxon>Eucarida</taxon>
        <taxon>Euphausiacea</taxon>
        <taxon>Euphausiidae</taxon>
        <taxon>Meganyctiphanes</taxon>
    </lineage>
</organism>
<name>A0AAV2Q6Y3_MEGNR</name>
<reference evidence="1 2" key="1">
    <citation type="submission" date="2024-05" db="EMBL/GenBank/DDBJ databases">
        <authorList>
            <person name="Wallberg A."/>
        </authorList>
    </citation>
    <scope>NUCLEOTIDE SEQUENCE [LARGE SCALE GENOMIC DNA]</scope>
</reference>
<evidence type="ECO:0008006" key="3">
    <source>
        <dbReference type="Google" id="ProtNLM"/>
    </source>
</evidence>
<comment type="caution">
    <text evidence="1">The sequence shown here is derived from an EMBL/GenBank/DDBJ whole genome shotgun (WGS) entry which is preliminary data.</text>
</comment>